<evidence type="ECO:0000256" key="9">
    <source>
        <dbReference type="ARBA" id="ARBA00023136"/>
    </source>
</evidence>
<dbReference type="GO" id="GO:0034220">
    <property type="term" value="P:monoatomic ion transmembrane transport"/>
    <property type="evidence" value="ECO:0007669"/>
    <property type="project" value="UniProtKB-KW"/>
</dbReference>
<evidence type="ECO:0000313" key="15">
    <source>
        <dbReference type="EMBL" id="KAL3877913.1"/>
    </source>
</evidence>
<reference evidence="15 16" key="1">
    <citation type="submission" date="2024-11" db="EMBL/GenBank/DDBJ databases">
        <title>Chromosome-level genome assembly of the freshwater bivalve Anodonta woodiana.</title>
        <authorList>
            <person name="Chen X."/>
        </authorList>
    </citation>
    <scope>NUCLEOTIDE SEQUENCE [LARGE SCALE GENOMIC DNA]</scope>
    <source>
        <strain evidence="15">MN2024</strain>
        <tissue evidence="15">Gills</tissue>
    </source>
</reference>
<evidence type="ECO:0000256" key="6">
    <source>
        <dbReference type="ARBA" id="ARBA00022958"/>
    </source>
</evidence>
<keyword evidence="3 11" id="KW-0633">Potassium transport</keyword>
<dbReference type="SUPFAM" id="SSF81324">
    <property type="entry name" value="Voltage-gated potassium channels"/>
    <property type="match status" value="1"/>
</dbReference>
<evidence type="ECO:0000256" key="2">
    <source>
        <dbReference type="ARBA" id="ARBA00022448"/>
    </source>
</evidence>
<dbReference type="GO" id="GO:0006813">
    <property type="term" value="P:potassium ion transport"/>
    <property type="evidence" value="ECO:0007669"/>
    <property type="project" value="UniProtKB-KW"/>
</dbReference>
<dbReference type="AlphaFoldDB" id="A0ABD3WYT6"/>
<evidence type="ECO:0000313" key="16">
    <source>
        <dbReference type="Proteomes" id="UP001634394"/>
    </source>
</evidence>
<comment type="similarity">
    <text evidence="11">Belongs to the inward rectifier-type potassium channel (TC 1.A.2.1) family.</text>
</comment>
<dbReference type="Gene3D" id="1.10.287.70">
    <property type="match status" value="1"/>
</dbReference>
<keyword evidence="9 12" id="KW-0472">Membrane</keyword>
<dbReference type="InterPro" id="IPR013518">
    <property type="entry name" value="K_chnl_inward-rec_Kir_cyto"/>
</dbReference>
<organism evidence="15 16">
    <name type="scientific">Sinanodonta woodiana</name>
    <name type="common">Chinese pond mussel</name>
    <name type="synonym">Anodonta woodiana</name>
    <dbReference type="NCBI Taxonomy" id="1069815"/>
    <lineage>
        <taxon>Eukaryota</taxon>
        <taxon>Metazoa</taxon>
        <taxon>Spiralia</taxon>
        <taxon>Lophotrochozoa</taxon>
        <taxon>Mollusca</taxon>
        <taxon>Bivalvia</taxon>
        <taxon>Autobranchia</taxon>
        <taxon>Heteroconchia</taxon>
        <taxon>Palaeoheterodonta</taxon>
        <taxon>Unionida</taxon>
        <taxon>Unionoidea</taxon>
        <taxon>Unionidae</taxon>
        <taxon>Unioninae</taxon>
        <taxon>Sinanodonta</taxon>
    </lineage>
</organism>
<sequence>MVFWRKIFKSDQFNLRLVTQDGATNIVTKGISGRQRQYMYDFFTTIVDMKWRWNLLIFVATFVFLLDYFCYFENFDNKSWIPCVGNAKSFVSVYLFSIETQTTIGYGVRYVTEECPAIYFGVLLQSIVGAALQAALAGLVLAKLKSAKKSSGTLMFSRVACIMESDWKLRLVIRISDIRKSHIIRAHARGVLVKKVSSKTGTHIPVQHYPVELKAEDGGTNIFLAWPSNIVHVIDENSPFWDMSKEDLRHENFELVVIFSGVVSATSRAIQLKTSYIPCDIIWGHRFVTLGQKIDRLDRHIVDFEHFDQTYPAPSPNCSARELDKMLREGTLSIDKLLKSEDGPKKNAIPHKRYSVTDTFLGADTFDDYFDDYSDDSDDK</sequence>
<dbReference type="PANTHER" id="PTHR11767">
    <property type="entry name" value="INWARD RECTIFIER POTASSIUM CHANNEL"/>
    <property type="match status" value="1"/>
</dbReference>
<evidence type="ECO:0000256" key="7">
    <source>
        <dbReference type="ARBA" id="ARBA00022989"/>
    </source>
</evidence>
<evidence type="ECO:0000259" key="13">
    <source>
        <dbReference type="Pfam" id="PF01007"/>
    </source>
</evidence>
<evidence type="ECO:0000256" key="1">
    <source>
        <dbReference type="ARBA" id="ARBA00004141"/>
    </source>
</evidence>
<keyword evidence="7 12" id="KW-1133">Transmembrane helix</keyword>
<evidence type="ECO:0000259" key="14">
    <source>
        <dbReference type="Pfam" id="PF17655"/>
    </source>
</evidence>
<feature type="transmembrane region" description="Helical" evidence="12">
    <location>
        <begin position="117"/>
        <end position="142"/>
    </location>
</feature>
<evidence type="ECO:0000256" key="5">
    <source>
        <dbReference type="ARBA" id="ARBA00022882"/>
    </source>
</evidence>
<evidence type="ECO:0000256" key="11">
    <source>
        <dbReference type="RuleBase" id="RU003822"/>
    </source>
</evidence>
<feature type="domain" description="Potassium channel inwardly rectifying transmembrane" evidence="13">
    <location>
        <begin position="18"/>
        <end position="145"/>
    </location>
</feature>
<proteinExistence type="inferred from homology"/>
<keyword evidence="5 11" id="KW-0851">Voltage-gated channel</keyword>
<dbReference type="Proteomes" id="UP001634394">
    <property type="component" value="Unassembled WGS sequence"/>
</dbReference>
<dbReference type="InterPro" id="IPR041647">
    <property type="entry name" value="IRK_C"/>
</dbReference>
<keyword evidence="16" id="KW-1185">Reference proteome</keyword>
<evidence type="ECO:0000256" key="4">
    <source>
        <dbReference type="ARBA" id="ARBA00022692"/>
    </source>
</evidence>
<dbReference type="Pfam" id="PF01007">
    <property type="entry name" value="IRK"/>
    <property type="match status" value="1"/>
</dbReference>
<dbReference type="PRINTS" id="PR01320">
    <property type="entry name" value="KIRCHANNEL"/>
</dbReference>
<keyword evidence="8 11" id="KW-0406">Ion transport</keyword>
<dbReference type="GO" id="GO:0034702">
    <property type="term" value="C:monoatomic ion channel complex"/>
    <property type="evidence" value="ECO:0007669"/>
    <property type="project" value="UniProtKB-KW"/>
</dbReference>
<dbReference type="SUPFAM" id="SSF81296">
    <property type="entry name" value="E set domains"/>
    <property type="match status" value="1"/>
</dbReference>
<dbReference type="EMBL" id="JBJQND010000005">
    <property type="protein sequence ID" value="KAL3877913.1"/>
    <property type="molecule type" value="Genomic_DNA"/>
</dbReference>
<evidence type="ECO:0000256" key="12">
    <source>
        <dbReference type="SAM" id="Phobius"/>
    </source>
</evidence>
<dbReference type="InterPro" id="IPR040445">
    <property type="entry name" value="Kir_TM"/>
</dbReference>
<gene>
    <name evidence="15" type="ORF">ACJMK2_035555</name>
</gene>
<dbReference type="InterPro" id="IPR016449">
    <property type="entry name" value="K_chnl_inward-rec_Kir"/>
</dbReference>
<evidence type="ECO:0000256" key="8">
    <source>
        <dbReference type="ARBA" id="ARBA00023065"/>
    </source>
</evidence>
<accession>A0ABD3WYT6</accession>
<dbReference type="Gene3D" id="2.60.40.1400">
    <property type="entry name" value="G protein-activated inward rectifier potassium channel 1"/>
    <property type="match status" value="1"/>
</dbReference>
<comment type="subcellular location">
    <subcellularLocation>
        <location evidence="1 11">Membrane</location>
        <topology evidence="1 11">Multi-pass membrane protein</topology>
    </subcellularLocation>
</comment>
<evidence type="ECO:0000256" key="3">
    <source>
        <dbReference type="ARBA" id="ARBA00022538"/>
    </source>
</evidence>
<protein>
    <submittedName>
        <fullName evidence="15">Uncharacterized protein</fullName>
    </submittedName>
</protein>
<name>A0ABD3WYT6_SINWO</name>
<keyword evidence="6 11" id="KW-0630">Potassium</keyword>
<keyword evidence="10 11" id="KW-0407">Ion channel</keyword>
<dbReference type="InterPro" id="IPR014756">
    <property type="entry name" value="Ig_E-set"/>
</dbReference>
<dbReference type="Pfam" id="PF17655">
    <property type="entry name" value="IRK_C"/>
    <property type="match status" value="1"/>
</dbReference>
<evidence type="ECO:0000256" key="10">
    <source>
        <dbReference type="ARBA" id="ARBA00023303"/>
    </source>
</evidence>
<feature type="transmembrane region" description="Helical" evidence="12">
    <location>
        <begin position="51"/>
        <end position="72"/>
    </location>
</feature>
<keyword evidence="2 11" id="KW-0813">Transport</keyword>
<dbReference type="PANTHER" id="PTHR11767:SF102">
    <property type="entry name" value="INWARDLY RECTIFYING POTASSIUM CHANNEL 1, ISOFORM F"/>
    <property type="match status" value="1"/>
</dbReference>
<comment type="caution">
    <text evidence="15">The sequence shown here is derived from an EMBL/GenBank/DDBJ whole genome shotgun (WGS) entry which is preliminary data.</text>
</comment>
<keyword evidence="4 11" id="KW-0812">Transmembrane</keyword>
<feature type="domain" description="Inward rectifier potassium channel C-terminal" evidence="14">
    <location>
        <begin position="154"/>
        <end position="326"/>
    </location>
</feature>